<keyword evidence="8" id="KW-1185">Reference proteome</keyword>
<evidence type="ECO:0000256" key="5">
    <source>
        <dbReference type="ARBA" id="ARBA00023295"/>
    </source>
</evidence>
<dbReference type="AlphaFoldDB" id="A0A8I6RAS3"/>
<evidence type="ECO:0000256" key="2">
    <source>
        <dbReference type="ARBA" id="ARBA00011738"/>
    </source>
</evidence>
<evidence type="ECO:0000313" key="7">
    <source>
        <dbReference type="EnsemblMetazoa" id="XP_014242467.1"/>
    </source>
</evidence>
<dbReference type="Pfam" id="PF00232">
    <property type="entry name" value="Glyco_hydro_1"/>
    <property type="match status" value="1"/>
</dbReference>
<sequence>MSDFTDERRFPEGFIFGVASSSYQVEGAWCEDGKGESIWDRIVHTNPGYINDTTNADVACDMYHLYKTDVKLIKEIGFDFYRFSISWPRILPTGEGKPNPKGIRFYNGLIDELLTNGIQPMVTMYHWDLPQALEEKGGWLCPEIADHFEAYAKILFENFGDRVKWWITINEPSMVAMGYGDVLFAPASNLPGIGDYIAGHNALRAHAQAYHLYNKEFRAAQKGKVSISLCSMCYFPKTSSKEDKEAAERATEFELGWFANPIFSEEGDYPKTMKNYIQKHSETEGLSESRLPAFTDKEINLLKGSADYFAFQHYTSRYTTTGLEGESPSIKRDSEVVLSHDAQWEISKLGWFKNAPHGFRTILNWIKEKYNNPEIIITENGYGDMGETGLEDQKRIQYLTNYLNAMLEAINEDKCNITGYTVWSLMDNFEWTDGYQAQFGIYKVDFNDGSRPRSPKASAFYIKRIIEARKL</sequence>
<keyword evidence="4" id="KW-0325">Glycoprotein</keyword>
<dbReference type="PANTHER" id="PTHR10353">
    <property type="entry name" value="GLYCOSYL HYDROLASE"/>
    <property type="match status" value="1"/>
</dbReference>
<dbReference type="InterPro" id="IPR017853">
    <property type="entry name" value="GH"/>
</dbReference>
<dbReference type="EnsemblMetazoa" id="XM_014386981.2">
    <property type="protein sequence ID" value="XP_014242467.1"/>
    <property type="gene ID" value="LOC106662737"/>
</dbReference>
<evidence type="ECO:0000313" key="8">
    <source>
        <dbReference type="Proteomes" id="UP000494040"/>
    </source>
</evidence>
<organism evidence="7 8">
    <name type="scientific">Cimex lectularius</name>
    <name type="common">Bed bug</name>
    <name type="synonym">Acanthia lectularia</name>
    <dbReference type="NCBI Taxonomy" id="79782"/>
    <lineage>
        <taxon>Eukaryota</taxon>
        <taxon>Metazoa</taxon>
        <taxon>Ecdysozoa</taxon>
        <taxon>Arthropoda</taxon>
        <taxon>Hexapoda</taxon>
        <taxon>Insecta</taxon>
        <taxon>Pterygota</taxon>
        <taxon>Neoptera</taxon>
        <taxon>Paraneoptera</taxon>
        <taxon>Hemiptera</taxon>
        <taxon>Heteroptera</taxon>
        <taxon>Panheteroptera</taxon>
        <taxon>Cimicomorpha</taxon>
        <taxon>Cimicidae</taxon>
        <taxon>Cimex</taxon>
    </lineage>
</organism>
<comment type="similarity">
    <text evidence="1 6">Belongs to the glycosyl hydrolase 1 family.</text>
</comment>
<dbReference type="InterPro" id="IPR033132">
    <property type="entry name" value="GH_1_N_CS"/>
</dbReference>
<dbReference type="Proteomes" id="UP000494040">
    <property type="component" value="Unassembled WGS sequence"/>
</dbReference>
<dbReference type="OMA" id="IAHEINP"/>
<dbReference type="GO" id="GO:0008422">
    <property type="term" value="F:beta-glucosidase activity"/>
    <property type="evidence" value="ECO:0007669"/>
    <property type="project" value="TreeGrafter"/>
</dbReference>
<evidence type="ECO:0000256" key="4">
    <source>
        <dbReference type="ARBA" id="ARBA00023180"/>
    </source>
</evidence>
<dbReference type="Gene3D" id="3.20.20.80">
    <property type="entry name" value="Glycosidases"/>
    <property type="match status" value="1"/>
</dbReference>
<accession>A0A8I6RAS3</accession>
<evidence type="ECO:0000256" key="1">
    <source>
        <dbReference type="ARBA" id="ARBA00010838"/>
    </source>
</evidence>
<name>A0A8I6RAS3_CIMLE</name>
<dbReference type="PROSITE" id="PS00653">
    <property type="entry name" value="GLYCOSYL_HYDROL_F1_2"/>
    <property type="match status" value="1"/>
</dbReference>
<dbReference type="PRINTS" id="PR00131">
    <property type="entry name" value="GLHYDRLASE1"/>
</dbReference>
<dbReference type="SUPFAM" id="SSF51445">
    <property type="entry name" value="(Trans)glycosidases"/>
    <property type="match status" value="1"/>
</dbReference>
<evidence type="ECO:0000256" key="3">
    <source>
        <dbReference type="ARBA" id="ARBA00022801"/>
    </source>
</evidence>
<dbReference type="InterPro" id="IPR001360">
    <property type="entry name" value="Glyco_hydro_1"/>
</dbReference>
<dbReference type="KEGG" id="clec:106662737"/>
<gene>
    <name evidence="7" type="primary">106662737</name>
</gene>
<dbReference type="GO" id="GO:0005975">
    <property type="term" value="P:carbohydrate metabolic process"/>
    <property type="evidence" value="ECO:0007669"/>
    <property type="project" value="InterPro"/>
</dbReference>
<reference evidence="7" key="1">
    <citation type="submission" date="2022-01" db="UniProtKB">
        <authorList>
            <consortium name="EnsemblMetazoa"/>
        </authorList>
    </citation>
    <scope>IDENTIFICATION</scope>
</reference>
<dbReference type="FunFam" id="3.20.20.80:FF:000013">
    <property type="entry name" value="lactase-phlorizin hydrolase"/>
    <property type="match status" value="1"/>
</dbReference>
<protein>
    <recommendedName>
        <fullName evidence="9">Beta-glucosidase</fullName>
    </recommendedName>
</protein>
<dbReference type="PANTHER" id="PTHR10353:SF36">
    <property type="entry name" value="LP05116P"/>
    <property type="match status" value="1"/>
</dbReference>
<proteinExistence type="inferred from homology"/>
<dbReference type="OrthoDB" id="65569at2759"/>
<evidence type="ECO:0000256" key="6">
    <source>
        <dbReference type="RuleBase" id="RU003690"/>
    </source>
</evidence>
<keyword evidence="5" id="KW-0326">Glycosidase</keyword>
<evidence type="ECO:0008006" key="9">
    <source>
        <dbReference type="Google" id="ProtNLM"/>
    </source>
</evidence>
<comment type="subunit">
    <text evidence="2">Homodimer.</text>
</comment>
<keyword evidence="3" id="KW-0378">Hydrolase</keyword>